<sequence length="252" mass="27423">MAVLDRPVILPKMMFLAAWNMIDTGAELPPAFGTNLHYWSTGDARRTVEDRALADLETLGLARNGRLNPLWRTSLAALGHPDREWYAFSVFEDGKSCSILIASQSGDALRVIISDEVVAVAPIEDRRHATALVETLPRVPGASVRAVSMSQAFYDDPEHDRSDPLAEPVDTRDRDHLAQVLARPRLAVHQLYTARRDNGERVRSSPITAIDLADDGGRIVTYASGHGDVVMMPGTGSELVVTINSTMNGLGG</sequence>
<keyword evidence="3" id="KW-0963">Cytoplasm</keyword>
<dbReference type="Pfam" id="PF14011">
    <property type="entry name" value="ESX-1_EspG"/>
    <property type="match status" value="1"/>
</dbReference>
<proteinExistence type="inferred from homology"/>
<protein>
    <submittedName>
        <fullName evidence="5">ESX secretion-associated protein EspG</fullName>
    </submittedName>
</protein>
<comment type="subcellular location">
    <subcellularLocation>
        <location evidence="1">Cytoplasm</location>
    </subcellularLocation>
</comment>
<evidence type="ECO:0000256" key="3">
    <source>
        <dbReference type="ARBA" id="ARBA00022490"/>
    </source>
</evidence>
<evidence type="ECO:0000256" key="4">
    <source>
        <dbReference type="ARBA" id="ARBA00023186"/>
    </source>
</evidence>
<evidence type="ECO:0000256" key="2">
    <source>
        <dbReference type="ARBA" id="ARBA00006411"/>
    </source>
</evidence>
<dbReference type="EMBL" id="JBHRWK010000085">
    <property type="protein sequence ID" value="MFC3455279.1"/>
    <property type="molecule type" value="Genomic_DNA"/>
</dbReference>
<accession>A0ABV7PBC1</accession>
<dbReference type="Proteomes" id="UP001595645">
    <property type="component" value="Unassembled WGS sequence"/>
</dbReference>
<name>A0ABV7PBC1_9PSEU</name>
<evidence type="ECO:0000313" key="6">
    <source>
        <dbReference type="Proteomes" id="UP001595645"/>
    </source>
</evidence>
<comment type="similarity">
    <text evidence="2">Belongs to the EspG family.</text>
</comment>
<organism evidence="5 6">
    <name type="scientific">Amycolatopsis speibonae</name>
    <dbReference type="NCBI Taxonomy" id="1450224"/>
    <lineage>
        <taxon>Bacteria</taxon>
        <taxon>Bacillati</taxon>
        <taxon>Actinomycetota</taxon>
        <taxon>Actinomycetes</taxon>
        <taxon>Pseudonocardiales</taxon>
        <taxon>Pseudonocardiaceae</taxon>
        <taxon>Amycolatopsis</taxon>
    </lineage>
</organism>
<reference evidence="6" key="1">
    <citation type="journal article" date="2019" name="Int. J. Syst. Evol. Microbiol.">
        <title>The Global Catalogue of Microorganisms (GCM) 10K type strain sequencing project: providing services to taxonomists for standard genome sequencing and annotation.</title>
        <authorList>
            <consortium name="The Broad Institute Genomics Platform"/>
            <consortium name="The Broad Institute Genome Sequencing Center for Infectious Disease"/>
            <person name="Wu L."/>
            <person name="Ma J."/>
        </authorList>
    </citation>
    <scope>NUCLEOTIDE SEQUENCE [LARGE SCALE GENOMIC DNA]</scope>
    <source>
        <strain evidence="6">CGMCC 4.7676</strain>
    </source>
</reference>
<gene>
    <name evidence="5" type="ORF">ACFOSH_38085</name>
</gene>
<dbReference type="InterPro" id="IPR025734">
    <property type="entry name" value="EspG"/>
</dbReference>
<dbReference type="RefSeq" id="WP_378245567.1">
    <property type="nucleotide sequence ID" value="NZ_JBHRWK010000085.1"/>
</dbReference>
<evidence type="ECO:0000256" key="1">
    <source>
        <dbReference type="ARBA" id="ARBA00004496"/>
    </source>
</evidence>
<evidence type="ECO:0000313" key="5">
    <source>
        <dbReference type="EMBL" id="MFC3455279.1"/>
    </source>
</evidence>
<keyword evidence="6" id="KW-1185">Reference proteome</keyword>
<comment type="caution">
    <text evidence="5">The sequence shown here is derived from an EMBL/GenBank/DDBJ whole genome shotgun (WGS) entry which is preliminary data.</text>
</comment>
<keyword evidence="4" id="KW-0143">Chaperone</keyword>